<keyword evidence="10" id="KW-0998">Cell outer membrane</keyword>
<keyword evidence="6 11" id="KW-0732">Signal</keyword>
<dbReference type="GO" id="GO:0009279">
    <property type="term" value="C:cell outer membrane"/>
    <property type="evidence" value="ECO:0007669"/>
    <property type="project" value="UniProtKB-SubCell"/>
</dbReference>
<proteinExistence type="predicted"/>
<keyword evidence="5" id="KW-0812">Transmembrane</keyword>
<evidence type="ECO:0000259" key="12">
    <source>
        <dbReference type="Pfam" id="PF07715"/>
    </source>
</evidence>
<keyword evidence="3" id="KW-1134">Transmembrane beta strand</keyword>
<dbReference type="Pfam" id="PF07715">
    <property type="entry name" value="Plug"/>
    <property type="match status" value="1"/>
</dbReference>
<feature type="chain" id="PRO_5002774892" evidence="11">
    <location>
        <begin position="30"/>
        <end position="1245"/>
    </location>
</feature>
<dbReference type="KEGG" id="ote:Oter_0596"/>
<dbReference type="HOGENOM" id="CLU_277051_0_0_0"/>
<evidence type="ECO:0000256" key="7">
    <source>
        <dbReference type="ARBA" id="ARBA00023004"/>
    </source>
</evidence>
<dbReference type="AlphaFoldDB" id="B1ZSM9"/>
<keyword evidence="4" id="KW-0410">Iron transport</keyword>
<dbReference type="STRING" id="452637.Oter_0596"/>
<organism evidence="13 14">
    <name type="scientific">Opitutus terrae (strain DSM 11246 / JCM 15787 / PB90-1)</name>
    <dbReference type="NCBI Taxonomy" id="452637"/>
    <lineage>
        <taxon>Bacteria</taxon>
        <taxon>Pseudomonadati</taxon>
        <taxon>Verrucomicrobiota</taxon>
        <taxon>Opitutia</taxon>
        <taxon>Opitutales</taxon>
        <taxon>Opitutaceae</taxon>
        <taxon>Opitutus</taxon>
    </lineage>
</organism>
<evidence type="ECO:0000256" key="5">
    <source>
        <dbReference type="ARBA" id="ARBA00022692"/>
    </source>
</evidence>
<evidence type="ECO:0000256" key="4">
    <source>
        <dbReference type="ARBA" id="ARBA00022496"/>
    </source>
</evidence>
<keyword evidence="8" id="KW-0406">Ion transport</keyword>
<dbReference type="Gene3D" id="2.170.130.10">
    <property type="entry name" value="TonB-dependent receptor, plug domain"/>
    <property type="match status" value="1"/>
</dbReference>
<dbReference type="InterPro" id="IPR039426">
    <property type="entry name" value="TonB-dep_rcpt-like"/>
</dbReference>
<dbReference type="Gene3D" id="2.40.170.20">
    <property type="entry name" value="TonB-dependent receptor, beta-barrel domain"/>
    <property type="match status" value="2"/>
</dbReference>
<name>B1ZSM9_OPITP</name>
<evidence type="ECO:0000256" key="3">
    <source>
        <dbReference type="ARBA" id="ARBA00022452"/>
    </source>
</evidence>
<feature type="domain" description="TonB-dependent receptor plug" evidence="12">
    <location>
        <begin position="78"/>
        <end position="198"/>
    </location>
</feature>
<evidence type="ECO:0000256" key="8">
    <source>
        <dbReference type="ARBA" id="ARBA00023065"/>
    </source>
</evidence>
<evidence type="ECO:0000256" key="2">
    <source>
        <dbReference type="ARBA" id="ARBA00022448"/>
    </source>
</evidence>
<dbReference type="GO" id="GO:0015344">
    <property type="term" value="F:siderophore uptake transmembrane transporter activity"/>
    <property type="evidence" value="ECO:0007669"/>
    <property type="project" value="TreeGrafter"/>
</dbReference>
<keyword evidence="7" id="KW-0408">Iron</keyword>
<dbReference type="PANTHER" id="PTHR32552:SF68">
    <property type="entry name" value="FERRICHROME OUTER MEMBRANE TRANSPORTER_PHAGE RECEPTOR"/>
    <property type="match status" value="1"/>
</dbReference>
<evidence type="ECO:0000256" key="1">
    <source>
        <dbReference type="ARBA" id="ARBA00004571"/>
    </source>
</evidence>
<dbReference type="PANTHER" id="PTHR32552">
    <property type="entry name" value="FERRICHROME IRON RECEPTOR-RELATED"/>
    <property type="match status" value="1"/>
</dbReference>
<accession>B1ZSM9</accession>
<evidence type="ECO:0000313" key="13">
    <source>
        <dbReference type="EMBL" id="ACB73886.1"/>
    </source>
</evidence>
<evidence type="ECO:0000313" key="14">
    <source>
        <dbReference type="Proteomes" id="UP000007013"/>
    </source>
</evidence>
<keyword evidence="13" id="KW-0675">Receptor</keyword>
<sequence>MQIRQSRARTPYPVAFSLALLFLTSPSWAQQTTTPPPAAAEETAEDVIVLSPFEVSAEDESGYSAATTLAGNRLNTDLRDLGNAVSVITSQFLQDIGATNAETLLQYTTGTEVGTVYGNFAGLGDGSSINETSGSNPAGVSKFINPSSNTRVRGLTSADNTRDFYLTDIPWDGYNVDRVDMQRGANSILFGQGSPAGIINTASKQASFKNTNQVTARYGSFGSARGTIDINRVLIKGELAIRLNALYNDEKFKQEPAFSRDRRIYGAMRWEPAFLKKGGARTIVKANYEAGDVRSNRPRAVPPIDNISAWFYTGTYAGRDVRDQATTYNALNKQTFIPSQLQDDNTGLPNHGQMRPSWNFGPVSGQPNPYYQPWLGNFGQQFGGPMAFFDGTTNAAASYWVFEPTMNRGISSTGAIDRTVGGMPYQRPASIAPYDQFARQARLPFWEFGIYKQKSMTDASIFDFYNNLLDGPNKREWQNFRHYTLSLAQTFFDDRMGFDISYNKEDYNNGQLSIISDSRQAIYVDVNSVYANGTGDPGLTGAEPFSNGTPNPNVGRAFITDNGIGGNNSFRSEAENARLTGFATHDFTRGGNRSWVARALGQHTLTALVGKDKRKTDARAWQQYGTDDVYREFLALPNANTKFNDNAFVPNTVIYLGPSLSGRSSASGANLPRPQYMYTPVSGTVFTFDPTWKGTADPAAPWEYGYYPAANTQDGTRVDAHFSTQSENPANYVGWRNVPMKLYHSEEGYRDYLTNSARLTKSVVTSKVAVWQAKFWDNALVGTYGVRKDTAKSWGRAQDVNSPTSDRYGHLNLASDVYKLADQYDNRLDITSRSWSAVAHLTQFIGDRSPVRVTAFYSKSENFQPAANRVDVYGVAIGAPSGETTDQGVLLETRDGKYSLKINKYETKSINQSSTSLGGTWFIGASQSWSGNWVNIFEYDIRDGNTIQGRDPNPDPTNSRYNYGTAPGEDLAAAQAREARVIAAWRTWQRSVDPRFYSAWQMNLNDTSRDINATTPQGFAVTEDSISKGYEIEFSAVPTKNWRLTFNATKTEATRMNIGGTNLSAFISAYETALRTTPVGDLRIWWGGAGNETALYQWNNNIGSEYAQRKLQEGTNVPELREWRFNAVSNYDFDEGFLKGFNVGVGVRYESDIVIGYRPIASTVAGQANFDLANPYKGPTETNYDFWVGYTRKISRNIDWQIQLNVRNAFVGNELIPVTTQPDGSPAGYRIRPPQTWTLTNTFNF</sequence>
<evidence type="ECO:0000256" key="9">
    <source>
        <dbReference type="ARBA" id="ARBA00023136"/>
    </source>
</evidence>
<keyword evidence="2" id="KW-0813">Transport</keyword>
<feature type="signal peptide" evidence="11">
    <location>
        <begin position="1"/>
        <end position="29"/>
    </location>
</feature>
<evidence type="ECO:0000256" key="6">
    <source>
        <dbReference type="ARBA" id="ARBA00022729"/>
    </source>
</evidence>
<keyword evidence="14" id="KW-1185">Reference proteome</keyword>
<reference evidence="13 14" key="1">
    <citation type="journal article" date="2011" name="J. Bacteriol.">
        <title>Genome sequence of the verrucomicrobium Opitutus terrae PB90-1, an abundant inhabitant of rice paddy soil ecosystems.</title>
        <authorList>
            <person name="van Passel M.W."/>
            <person name="Kant R."/>
            <person name="Palva A."/>
            <person name="Copeland A."/>
            <person name="Lucas S."/>
            <person name="Lapidus A."/>
            <person name="Glavina del Rio T."/>
            <person name="Pitluck S."/>
            <person name="Goltsman E."/>
            <person name="Clum A."/>
            <person name="Sun H."/>
            <person name="Schmutz J."/>
            <person name="Larimer F.W."/>
            <person name="Land M.L."/>
            <person name="Hauser L."/>
            <person name="Kyrpides N."/>
            <person name="Mikhailova N."/>
            <person name="Richardson P.P."/>
            <person name="Janssen P.H."/>
            <person name="de Vos W.M."/>
            <person name="Smidt H."/>
        </authorList>
    </citation>
    <scope>NUCLEOTIDE SEQUENCE [LARGE SCALE GENOMIC DNA]</scope>
    <source>
        <strain evidence="14">DSM 11246 / JCM 15787 / PB90-1</strain>
    </source>
</reference>
<dbReference type="eggNOG" id="COG4773">
    <property type="taxonomic scope" value="Bacteria"/>
</dbReference>
<evidence type="ECO:0000256" key="10">
    <source>
        <dbReference type="ARBA" id="ARBA00023237"/>
    </source>
</evidence>
<dbReference type="InterPro" id="IPR012910">
    <property type="entry name" value="Plug_dom"/>
</dbReference>
<protein>
    <submittedName>
        <fullName evidence="13">TonB-dependent receptor plug</fullName>
    </submittedName>
</protein>
<dbReference type="OrthoDB" id="174017at2"/>
<dbReference type="SUPFAM" id="SSF56935">
    <property type="entry name" value="Porins"/>
    <property type="match status" value="2"/>
</dbReference>
<dbReference type="InterPro" id="IPR037066">
    <property type="entry name" value="Plug_dom_sf"/>
</dbReference>
<keyword evidence="9" id="KW-0472">Membrane</keyword>
<dbReference type="InterPro" id="IPR036942">
    <property type="entry name" value="Beta-barrel_TonB_sf"/>
</dbReference>
<evidence type="ECO:0000256" key="11">
    <source>
        <dbReference type="SAM" id="SignalP"/>
    </source>
</evidence>
<dbReference type="Proteomes" id="UP000007013">
    <property type="component" value="Chromosome"/>
</dbReference>
<comment type="subcellular location">
    <subcellularLocation>
        <location evidence="1">Cell outer membrane</location>
        <topology evidence="1">Multi-pass membrane protein</topology>
    </subcellularLocation>
</comment>
<gene>
    <name evidence="13" type="ordered locus">Oter_0596</name>
</gene>
<dbReference type="EMBL" id="CP001032">
    <property type="protein sequence ID" value="ACB73886.1"/>
    <property type="molecule type" value="Genomic_DNA"/>
</dbReference>